<dbReference type="EMBL" id="FO818640">
    <property type="protein sequence ID" value="CDM93999.1"/>
    <property type="molecule type" value="Genomic_DNA"/>
</dbReference>
<dbReference type="InterPro" id="IPR027417">
    <property type="entry name" value="P-loop_NTPase"/>
</dbReference>
<sequence length="1066" mass="122100">MFSRLIIWENLSKIFSLKKWRIITMTYEVNEPILNSPFDEPSHYWFIRDGYEPELIKGRRPAIAYPPLEGNVDWDLGEVLKPSPVEEFYPGYEMTLVNQLRERVKEWRSLGYPGVTRTTLDLLNYWQREGREHRLFFTQMEATETIIFLTEARGDLKQGIDVPIDSPADVTLKTFTRYACKMATGSGKTTVMGMLAAWSILNKVSDRQNPKFSDVVLIVCPNVTIKRRLEELNPANGEASLYRMRDLVPPHLMDKLRRGKVLVTNWHIFEKRSPPTPGNESAKVVKVGVPVTTTEAIKIGAKNDTMRGTRYLTLEKLEQQQHLGQIKVLEEDRDRQGNLKTVKVEQTRYLESDAAWIRRILTAEIGNKKRILVLNDEAHHAYRIAQAESEQDEDEELTDYSQKEATIWVEGLDRIHKYRTVNLCVDLSATPYYLQAAGKDSNKPFPWVVSDFSLMDAIESGLVKIPQLPARDTTGAKMAELAYFNIWKWITNQMTPTERGKKGSAPKPEAVLKHTQHPIIILGGNWENTRQLWAENPDDPRPPVFIIVCKNTKIAKVLYEWIAEDIKPGYIPSLGLASLRNSETETNTIRVDSKVVEELESGNSRSDDSKWMRFTLDTVGQVNWPCDDQGRPIYPEDFYDLAMKLGRSLHPPGRDIRCIISVGMLTEGWDSRTVTHIIGIRPFQSQLLCEQVVGRGLRRRSYELTEDGKFAEETANIFGVPFEVVPFKANPQGGKLKKPEKRHHIYSVAGKTQYRIEFPRVEGFCQGIQNRVTVDWDAIAPLTIDPFNIAPEVQIKATLPNNQGRPSLCGPGKLKSLDLNPYRQGKRLQELVFKLAADLTKTYCQNPNCEAPPHVLFPQLRTICDRYLTEKIKVVKPCQLVDVWLAPYYGWVIENLNGAIYPDTDAGEAPEIPKYEANRGNGSTDDINFWTSKKVYSVQHCHINCVVADTDQWEQASAYIIDTHPITEAFVKNERLGFTIPYYYDGSDRDYHPDFIIRLKTTATHYVILETKGYIYEGTEEKKAAALRWVKAVNSDGRFGHWDYRMCKLNQVREFLDQLMAEINSQ</sequence>
<dbReference type="SUPFAM" id="SSF52540">
    <property type="entry name" value="P-loop containing nucleoside triphosphate hydrolases"/>
    <property type="match status" value="2"/>
</dbReference>
<protein>
    <recommendedName>
        <fullName evidence="1">Helicase ATP-binding domain-containing protein</fullName>
    </recommendedName>
</protein>
<reference evidence="2 3" key="1">
    <citation type="submission" date="2014-02" db="EMBL/GenBank/DDBJ databases">
        <authorList>
            <person name="Genoscope - CEA"/>
        </authorList>
    </citation>
    <scope>NUCLEOTIDE SEQUENCE [LARGE SCALE GENOMIC DNA]</scope>
    <source>
        <strain evidence="2 3">PCC 8005</strain>
    </source>
</reference>
<dbReference type="Proteomes" id="UP000032946">
    <property type="component" value="Chromosome"/>
</dbReference>
<evidence type="ECO:0000313" key="2">
    <source>
        <dbReference type="EMBL" id="CDM93999.1"/>
    </source>
</evidence>
<evidence type="ECO:0000313" key="3">
    <source>
        <dbReference type="Proteomes" id="UP000032946"/>
    </source>
</evidence>
<feature type="domain" description="Helicase ATP-binding" evidence="1">
    <location>
        <begin position="148"/>
        <end position="461"/>
    </location>
</feature>
<dbReference type="SMART" id="SM00487">
    <property type="entry name" value="DEXDc"/>
    <property type="match status" value="1"/>
</dbReference>
<dbReference type="PANTHER" id="PTHR47396:SF1">
    <property type="entry name" value="ATP-DEPENDENT HELICASE IRC3-RELATED"/>
    <property type="match status" value="1"/>
</dbReference>
<dbReference type="InterPro" id="IPR050742">
    <property type="entry name" value="Helicase_Restrict-Modif_Enz"/>
</dbReference>
<evidence type="ECO:0000259" key="1">
    <source>
        <dbReference type="SMART" id="SM00487"/>
    </source>
</evidence>
<dbReference type="AlphaFoldDB" id="A0A9P1NXT5"/>
<dbReference type="PANTHER" id="PTHR47396">
    <property type="entry name" value="TYPE I RESTRICTION ENZYME ECOKI R PROTEIN"/>
    <property type="match status" value="1"/>
</dbReference>
<dbReference type="NCBIfam" id="NF046055">
    <property type="entry name" value="restr_BPTD_3080"/>
    <property type="match status" value="1"/>
</dbReference>
<proteinExistence type="predicted"/>
<dbReference type="GO" id="GO:0005829">
    <property type="term" value="C:cytosol"/>
    <property type="evidence" value="ECO:0007669"/>
    <property type="project" value="TreeGrafter"/>
</dbReference>
<gene>
    <name evidence="2" type="ORF">ARTHRO_11673</name>
</gene>
<dbReference type="InterPro" id="IPR014001">
    <property type="entry name" value="Helicase_ATP-bd"/>
</dbReference>
<dbReference type="Gene3D" id="3.40.50.300">
    <property type="entry name" value="P-loop containing nucleotide triphosphate hydrolases"/>
    <property type="match status" value="1"/>
</dbReference>
<accession>A0A9P1NXT5</accession>
<keyword evidence="3" id="KW-1185">Reference proteome</keyword>
<name>A0A9P1NXT5_9CYAN</name>
<organism evidence="2 3">
    <name type="scientific">Limnospira indica PCC 8005</name>
    <dbReference type="NCBI Taxonomy" id="376219"/>
    <lineage>
        <taxon>Bacteria</taxon>
        <taxon>Bacillati</taxon>
        <taxon>Cyanobacteriota</taxon>
        <taxon>Cyanophyceae</taxon>
        <taxon>Oscillatoriophycideae</taxon>
        <taxon>Oscillatoriales</taxon>
        <taxon>Sirenicapillariaceae</taxon>
        <taxon>Limnospira</taxon>
    </lineage>
</organism>